<dbReference type="RefSeq" id="WP_090756004.1">
    <property type="nucleotide sequence ID" value="NZ_FNGE01000009.1"/>
</dbReference>
<dbReference type="EMBL" id="FNGE01000009">
    <property type="protein sequence ID" value="SDL36672.1"/>
    <property type="molecule type" value="Genomic_DNA"/>
</dbReference>
<accession>A0A1G9JH89</accession>
<dbReference type="Proteomes" id="UP000199555">
    <property type="component" value="Unassembled WGS sequence"/>
</dbReference>
<reference evidence="2" key="1">
    <citation type="submission" date="2016-10" db="EMBL/GenBank/DDBJ databases">
        <authorList>
            <person name="Varghese N."/>
            <person name="Submissions S."/>
        </authorList>
    </citation>
    <scope>NUCLEOTIDE SEQUENCE [LARGE SCALE GENOMIC DNA]</scope>
    <source>
        <strain evidence="2">CGMCC 1.7655</strain>
    </source>
</reference>
<sequence length="102" mass="11358">MTTPAKLSLHDHALIHALHVLALAPWDMAEGEQQMVRSILRDVLDGADRRNPLLAPLADQADRILRTRGPIVSLQHECRAACHQFNRLRLAAAWANINGEGR</sequence>
<gene>
    <name evidence="1" type="ORF">SAMN04487971_109128</name>
</gene>
<organism evidence="1 2">
    <name type="scientific">Paracoccus chinensis</name>
    <dbReference type="NCBI Taxonomy" id="525640"/>
    <lineage>
        <taxon>Bacteria</taxon>
        <taxon>Pseudomonadati</taxon>
        <taxon>Pseudomonadota</taxon>
        <taxon>Alphaproteobacteria</taxon>
        <taxon>Rhodobacterales</taxon>
        <taxon>Paracoccaceae</taxon>
        <taxon>Paracoccus</taxon>
    </lineage>
</organism>
<protein>
    <submittedName>
        <fullName evidence="1">Uncharacterized protein</fullName>
    </submittedName>
</protein>
<evidence type="ECO:0000313" key="2">
    <source>
        <dbReference type="Proteomes" id="UP000199555"/>
    </source>
</evidence>
<evidence type="ECO:0000313" key="1">
    <source>
        <dbReference type="EMBL" id="SDL36672.1"/>
    </source>
</evidence>
<dbReference type="OrthoDB" id="7776380at2"/>
<dbReference type="STRING" id="525640.SAMN04487971_109128"/>
<proteinExistence type="predicted"/>
<dbReference type="AlphaFoldDB" id="A0A1G9JH89"/>
<keyword evidence="2" id="KW-1185">Reference proteome</keyword>
<name>A0A1G9JH89_9RHOB</name>